<dbReference type="PANTHER" id="PTHR45913">
    <property type="entry name" value="EPM2A-INTERACTING PROTEIN 1"/>
    <property type="match status" value="1"/>
</dbReference>
<dbReference type="InterPro" id="IPR012337">
    <property type="entry name" value="RNaseH-like_sf"/>
</dbReference>
<reference evidence="2" key="2">
    <citation type="submission" date="2025-08" db="UniProtKB">
        <authorList>
            <consortium name="Ensembl"/>
        </authorList>
    </citation>
    <scope>IDENTIFICATION</scope>
</reference>
<organism evidence="2 3">
    <name type="scientific">Latimeria chalumnae</name>
    <name type="common">Coelacanth</name>
    <dbReference type="NCBI Taxonomy" id="7897"/>
    <lineage>
        <taxon>Eukaryota</taxon>
        <taxon>Metazoa</taxon>
        <taxon>Chordata</taxon>
        <taxon>Craniata</taxon>
        <taxon>Vertebrata</taxon>
        <taxon>Euteleostomi</taxon>
        <taxon>Coelacanthiformes</taxon>
        <taxon>Coelacanthidae</taxon>
        <taxon>Latimeria</taxon>
    </lineage>
</organism>
<dbReference type="AlphaFoldDB" id="H3AZA9"/>
<protein>
    <recommendedName>
        <fullName evidence="1">HAT C-terminal dimerisation domain-containing protein</fullName>
    </recommendedName>
</protein>
<dbReference type="eggNOG" id="ENOG502SJMJ">
    <property type="taxonomic scope" value="Eukaryota"/>
</dbReference>
<proteinExistence type="predicted"/>
<evidence type="ECO:0000313" key="2">
    <source>
        <dbReference type="Ensembl" id="ENSLACP00000014980.1"/>
    </source>
</evidence>
<dbReference type="Pfam" id="PF05699">
    <property type="entry name" value="Dimer_Tnp_hAT"/>
    <property type="match status" value="1"/>
</dbReference>
<dbReference type="GeneTree" id="ENSGT00950000182812"/>
<dbReference type="Ensembl" id="ENSLACT00000015085.1">
    <property type="protein sequence ID" value="ENSLACP00000014980.1"/>
    <property type="gene ID" value="ENSLACG00000013184.1"/>
</dbReference>
<evidence type="ECO:0000313" key="3">
    <source>
        <dbReference type="Proteomes" id="UP000008672"/>
    </source>
</evidence>
<dbReference type="PANTHER" id="PTHR45913:SF19">
    <property type="entry name" value="LOW QUALITY PROTEIN: ZINC FINGER BED DOMAIN-CONTAINING PROTEIN 5-LIKE"/>
    <property type="match status" value="1"/>
</dbReference>
<dbReference type="Proteomes" id="UP000008672">
    <property type="component" value="Unassembled WGS sequence"/>
</dbReference>
<reference evidence="2" key="3">
    <citation type="submission" date="2025-09" db="UniProtKB">
        <authorList>
            <consortium name="Ensembl"/>
        </authorList>
    </citation>
    <scope>IDENTIFICATION</scope>
</reference>
<dbReference type="HOGENOM" id="CLU_037083_0_0_1"/>
<evidence type="ECO:0000259" key="1">
    <source>
        <dbReference type="Pfam" id="PF05699"/>
    </source>
</evidence>
<dbReference type="GO" id="GO:0046983">
    <property type="term" value="F:protein dimerization activity"/>
    <property type="evidence" value="ECO:0007669"/>
    <property type="project" value="InterPro"/>
</dbReference>
<accession>H3AZA9</accession>
<dbReference type="Bgee" id="ENSLACG00000013184">
    <property type="expression patterns" value="Expressed in chordate pharynx and 3 other cell types or tissues"/>
</dbReference>
<sequence length="620" mass="71535">VPKEPSTAKKSRTWKEEKRAFQDKWEMQFLVFLKQADSNCDQVAVCAVCKKEIHQIKMYAMQRHYNTHVGEVKKHYNDNFQRCKLLNKAKTELKRQRRRLRGFLDQADQIRMATFKVALLLGQARKPFSDGDLVKKIVLAVQPENSFFRDIPLSNDTLQRRTQELANFMQNEIAEKVATCPFYSLCLDESLDIARNSKVIICVCYFDCDRHCFCEGVLCLATLCDRPTGKHIFESVKNRLDECHISFDNLCGLTADGAAAMQSAQVGVLNCFQEICTQKLFMFHCFAHQEVLASKASMKTMDEVESIVKKSINAVNTSSINKGRFTALCKMDNETHKVLLNYNPVCWLSFNDSVQRLFELWEELIEVLNTVSPELAQKLKDPAIHGCLLFLKEFLPKLASVNLELQKRQLTIFDSIEVIHTFRMTVTDIVQHLQEERDFTVFNELSQFLSCQDKIVTKYLSILSEDLENRFSEGNFFLQYATFMTDPFNNTGSSSLAANILTTLQDRLASFASVDLSNLKYLMVHMRNDARLKTYFIQEFWSNVFQFEDTYKPLAKVALLLLSLFPTTVLCERAFSALHFLKNKYRSRLTDANLEASLLVSQETRDPAEFPFKELLNFCK</sequence>
<reference evidence="3" key="1">
    <citation type="submission" date="2011-08" db="EMBL/GenBank/DDBJ databases">
        <title>The draft genome of Latimeria chalumnae.</title>
        <authorList>
            <person name="Di Palma F."/>
            <person name="Alfoldi J."/>
            <person name="Johnson J."/>
            <person name="Berlin A."/>
            <person name="Gnerre S."/>
            <person name="Jaffe D."/>
            <person name="MacCallum I."/>
            <person name="Young S."/>
            <person name="Walker B.J."/>
            <person name="Lander E."/>
            <person name="Lindblad-Toh K."/>
        </authorList>
    </citation>
    <scope>NUCLEOTIDE SEQUENCE [LARGE SCALE GENOMIC DNA]</scope>
    <source>
        <strain evidence="3">Wild caught</strain>
    </source>
</reference>
<dbReference type="InterPro" id="IPR008906">
    <property type="entry name" value="HATC_C_dom"/>
</dbReference>
<dbReference type="STRING" id="7897.ENSLACP00000014980"/>
<feature type="domain" description="HAT C-terminal dimerisation" evidence="1">
    <location>
        <begin position="537"/>
        <end position="602"/>
    </location>
</feature>
<dbReference type="InParanoid" id="H3AZA9"/>
<keyword evidence="3" id="KW-1185">Reference proteome</keyword>
<dbReference type="SUPFAM" id="SSF53098">
    <property type="entry name" value="Ribonuclease H-like"/>
    <property type="match status" value="1"/>
</dbReference>
<name>H3AZA9_LATCH</name>
<dbReference type="OMA" id="QIKMYAM"/>
<dbReference type="EMBL" id="AFYH01120256">
    <property type="status" value="NOT_ANNOTATED_CDS"/>
    <property type="molecule type" value="Genomic_DNA"/>
</dbReference>